<protein>
    <submittedName>
        <fullName evidence="1">Uncharacterized protein</fullName>
    </submittedName>
</protein>
<proteinExistence type="predicted"/>
<gene>
    <name evidence="1" type="ORF">F5876DRAFT_54224</name>
</gene>
<evidence type="ECO:0000313" key="2">
    <source>
        <dbReference type="Proteomes" id="UP001163835"/>
    </source>
</evidence>
<name>A0ACC1TG94_9AGAR</name>
<reference evidence="1" key="1">
    <citation type="submission" date="2022-09" db="EMBL/GenBank/DDBJ databases">
        <title>A Global Phylogenomic Analysis of the Shiitake Genus Lentinula.</title>
        <authorList>
            <consortium name="DOE Joint Genome Institute"/>
            <person name="Sierra-Patev S."/>
            <person name="Min B."/>
            <person name="Naranjo-Ortiz M."/>
            <person name="Looney B."/>
            <person name="Konkel Z."/>
            <person name="Slot J.C."/>
            <person name="Sakamoto Y."/>
            <person name="Steenwyk J.L."/>
            <person name="Rokas A."/>
            <person name="Carro J."/>
            <person name="Camarero S."/>
            <person name="Ferreira P."/>
            <person name="Molpeceres G."/>
            <person name="Ruiz-Duenas F.J."/>
            <person name="Serrano A."/>
            <person name="Henrissat B."/>
            <person name="Drula E."/>
            <person name="Hughes K.W."/>
            <person name="Mata J.L."/>
            <person name="Ishikawa N.K."/>
            <person name="Vargas-Isla R."/>
            <person name="Ushijima S."/>
            <person name="Smith C.A."/>
            <person name="Ahrendt S."/>
            <person name="Andreopoulos W."/>
            <person name="He G."/>
            <person name="Labutti K."/>
            <person name="Lipzen A."/>
            <person name="Ng V."/>
            <person name="Riley R."/>
            <person name="Sandor L."/>
            <person name="Barry K."/>
            <person name="Martinez A.T."/>
            <person name="Xiao Y."/>
            <person name="Gibbons J.G."/>
            <person name="Terashima K."/>
            <person name="Grigoriev I.V."/>
            <person name="Hibbett D.S."/>
        </authorList>
    </citation>
    <scope>NUCLEOTIDE SEQUENCE</scope>
    <source>
        <strain evidence="1">TMI1499</strain>
    </source>
</reference>
<sequence length="186" mass="21357">MPALSAEAKAEIDKASAKLPRKYKTAPLFDITDSSQMIPWFEATESIFEHGGITSHKAKVRLALEWTSYKTRQALRVFDLVKLNWDQFKKDLKNMFPQSVGDEQGSRLLLEQLVHQFNPIDAGEQEKIRIFRLLFDAKMKKLMDKPKMIMNSDAVRLFLAPMTPKVRRGVLEPVVKDVSVTFMSDK</sequence>
<evidence type="ECO:0000313" key="1">
    <source>
        <dbReference type="EMBL" id="KAJ3803687.1"/>
    </source>
</evidence>
<organism evidence="1 2">
    <name type="scientific">Lentinula aff. lateritia</name>
    <dbReference type="NCBI Taxonomy" id="2804960"/>
    <lineage>
        <taxon>Eukaryota</taxon>
        <taxon>Fungi</taxon>
        <taxon>Dikarya</taxon>
        <taxon>Basidiomycota</taxon>
        <taxon>Agaricomycotina</taxon>
        <taxon>Agaricomycetes</taxon>
        <taxon>Agaricomycetidae</taxon>
        <taxon>Agaricales</taxon>
        <taxon>Marasmiineae</taxon>
        <taxon>Omphalotaceae</taxon>
        <taxon>Lentinula</taxon>
    </lineage>
</organism>
<accession>A0ACC1TG94</accession>
<dbReference type="Proteomes" id="UP001163835">
    <property type="component" value="Unassembled WGS sequence"/>
</dbReference>
<keyword evidence="2" id="KW-1185">Reference proteome</keyword>
<dbReference type="EMBL" id="MU796997">
    <property type="protein sequence ID" value="KAJ3803687.1"/>
    <property type="molecule type" value="Genomic_DNA"/>
</dbReference>
<comment type="caution">
    <text evidence="1">The sequence shown here is derived from an EMBL/GenBank/DDBJ whole genome shotgun (WGS) entry which is preliminary data.</text>
</comment>